<accession>A0ACB7Y633</accession>
<gene>
    <name evidence="1" type="ORF">Vadar_010483</name>
</gene>
<comment type="caution">
    <text evidence="1">The sequence shown here is derived from an EMBL/GenBank/DDBJ whole genome shotgun (WGS) entry which is preliminary data.</text>
</comment>
<reference evidence="1 2" key="1">
    <citation type="journal article" date="2021" name="Hortic Res">
        <title>High-quality reference genome and annotation aids understanding of berry development for evergreen blueberry (Vaccinium darrowii).</title>
        <authorList>
            <person name="Yu J."/>
            <person name="Hulse-Kemp A.M."/>
            <person name="Babiker E."/>
            <person name="Staton M."/>
        </authorList>
    </citation>
    <scope>NUCLEOTIDE SEQUENCE [LARGE SCALE GENOMIC DNA]</scope>
    <source>
        <strain evidence="2">cv. NJ 8807/NJ 8810</strain>
        <tissue evidence="1">Young leaf</tissue>
    </source>
</reference>
<name>A0ACB7Y633_9ERIC</name>
<protein>
    <submittedName>
        <fullName evidence="1">Uncharacterized protein</fullName>
    </submittedName>
</protein>
<evidence type="ECO:0000313" key="1">
    <source>
        <dbReference type="EMBL" id="KAH7848930.1"/>
    </source>
</evidence>
<proteinExistence type="predicted"/>
<organism evidence="1 2">
    <name type="scientific">Vaccinium darrowii</name>
    <dbReference type="NCBI Taxonomy" id="229202"/>
    <lineage>
        <taxon>Eukaryota</taxon>
        <taxon>Viridiplantae</taxon>
        <taxon>Streptophyta</taxon>
        <taxon>Embryophyta</taxon>
        <taxon>Tracheophyta</taxon>
        <taxon>Spermatophyta</taxon>
        <taxon>Magnoliopsida</taxon>
        <taxon>eudicotyledons</taxon>
        <taxon>Gunneridae</taxon>
        <taxon>Pentapetalae</taxon>
        <taxon>asterids</taxon>
        <taxon>Ericales</taxon>
        <taxon>Ericaceae</taxon>
        <taxon>Vaccinioideae</taxon>
        <taxon>Vaccinieae</taxon>
        <taxon>Vaccinium</taxon>
    </lineage>
</organism>
<dbReference type="Proteomes" id="UP000828048">
    <property type="component" value="Chromosome 7"/>
</dbReference>
<dbReference type="EMBL" id="CM037157">
    <property type="protein sequence ID" value="KAH7848930.1"/>
    <property type="molecule type" value="Genomic_DNA"/>
</dbReference>
<evidence type="ECO:0000313" key="2">
    <source>
        <dbReference type="Proteomes" id="UP000828048"/>
    </source>
</evidence>
<keyword evidence="2" id="KW-1185">Reference proteome</keyword>
<sequence length="164" mass="18095">MVMMKRSGDIEARNKLLWLYLRDFYLELALVWLLAVTIGTVVVHVPAIPKFFLTTTPGIVLYTLALVAPFAGYTRDFLTDFLLRIFVSSFVYCISVLILCFCAKFSTHFSSNAVLLILFDVLTAFAAGLSCSLFHVGEVATLVWSFFSGVGGDISLISSSAEID</sequence>